<dbReference type="GO" id="GO:0016024">
    <property type="term" value="P:CDP-diacylglycerol biosynthetic process"/>
    <property type="evidence" value="ECO:0007669"/>
    <property type="project" value="UniProtKB-UniPathway"/>
</dbReference>
<evidence type="ECO:0000256" key="10">
    <source>
        <dbReference type="ARBA" id="ARBA00022695"/>
    </source>
</evidence>
<dbReference type="EC" id="2.7.7.41" evidence="6"/>
<dbReference type="PANTHER" id="PTHR13619:SF0">
    <property type="entry name" value="PHOSPHATIDATE CYTIDYLYLTRANSFERASE, MITOCHONDRIAL"/>
    <property type="match status" value="1"/>
</dbReference>
<keyword evidence="13" id="KW-0443">Lipid metabolism</keyword>
<comment type="similarity">
    <text evidence="5">Belongs to the TAM41 family.</text>
</comment>
<reference evidence="20 21" key="1">
    <citation type="journal article" date="2018" name="Mol. Biol. Evol.">
        <title>Broad Genomic Sampling Reveals a Smut Pathogenic Ancestry of the Fungal Clade Ustilaginomycotina.</title>
        <authorList>
            <person name="Kijpornyongpan T."/>
            <person name="Mondo S.J."/>
            <person name="Barry K."/>
            <person name="Sandor L."/>
            <person name="Lee J."/>
            <person name="Lipzen A."/>
            <person name="Pangilinan J."/>
            <person name="LaButti K."/>
            <person name="Hainaut M."/>
            <person name="Henrissat B."/>
            <person name="Grigoriev I.V."/>
            <person name="Spatafora J.W."/>
            <person name="Aime M.C."/>
        </authorList>
    </citation>
    <scope>NUCLEOTIDE SEQUENCE [LARGE SCALE GENOMIC DNA]</scope>
    <source>
        <strain evidence="20 21">MCA 4186</strain>
    </source>
</reference>
<keyword evidence="12" id="KW-0460">Magnesium</keyword>
<evidence type="ECO:0000313" key="21">
    <source>
        <dbReference type="Proteomes" id="UP000245946"/>
    </source>
</evidence>
<comment type="cofactor">
    <cofactor evidence="1">
        <name>Mg(2+)</name>
        <dbReference type="ChEBI" id="CHEBI:18420"/>
    </cofactor>
</comment>
<evidence type="ECO:0000256" key="14">
    <source>
        <dbReference type="ARBA" id="ARBA00023128"/>
    </source>
</evidence>
<evidence type="ECO:0000256" key="11">
    <source>
        <dbReference type="ARBA" id="ARBA00022792"/>
    </source>
</evidence>
<keyword evidence="16" id="KW-0594">Phospholipid biosynthesis</keyword>
<keyword evidence="8" id="KW-0444">Lipid biosynthesis</keyword>
<feature type="compositionally biased region" description="Polar residues" evidence="19">
    <location>
        <begin position="38"/>
        <end position="48"/>
    </location>
</feature>
<dbReference type="PIRSF" id="PIRSF028840">
    <property type="entry name" value="Mmp37"/>
    <property type="match status" value="1"/>
</dbReference>
<dbReference type="RefSeq" id="XP_025596593.1">
    <property type="nucleotide sequence ID" value="XM_025743752.1"/>
</dbReference>
<dbReference type="InterPro" id="IPR015222">
    <property type="entry name" value="Tam41"/>
</dbReference>
<evidence type="ECO:0000256" key="16">
    <source>
        <dbReference type="ARBA" id="ARBA00023209"/>
    </source>
</evidence>
<keyword evidence="21" id="KW-1185">Reference proteome</keyword>
<evidence type="ECO:0000313" key="20">
    <source>
        <dbReference type="EMBL" id="PWN96314.1"/>
    </source>
</evidence>
<organism evidence="20 21">
    <name type="scientific">Tilletiopsis washingtonensis</name>
    <dbReference type="NCBI Taxonomy" id="58919"/>
    <lineage>
        <taxon>Eukaryota</taxon>
        <taxon>Fungi</taxon>
        <taxon>Dikarya</taxon>
        <taxon>Basidiomycota</taxon>
        <taxon>Ustilaginomycotina</taxon>
        <taxon>Exobasidiomycetes</taxon>
        <taxon>Entylomatales</taxon>
        <taxon>Entylomatales incertae sedis</taxon>
        <taxon>Tilletiopsis</taxon>
    </lineage>
</organism>
<dbReference type="Pfam" id="PF09139">
    <property type="entry name" value="Tam41_Mmp37"/>
    <property type="match status" value="1"/>
</dbReference>
<evidence type="ECO:0000256" key="8">
    <source>
        <dbReference type="ARBA" id="ARBA00022516"/>
    </source>
</evidence>
<evidence type="ECO:0000256" key="13">
    <source>
        <dbReference type="ARBA" id="ARBA00023098"/>
    </source>
</evidence>
<evidence type="ECO:0000256" key="6">
    <source>
        <dbReference type="ARBA" id="ARBA00012487"/>
    </source>
</evidence>
<keyword evidence="15" id="KW-0472">Membrane</keyword>
<dbReference type="STRING" id="58919.A0A316Z5H7"/>
<protein>
    <recommendedName>
        <fullName evidence="7">Phosphatidate cytidylyltransferase, mitochondrial</fullName>
        <ecNumber evidence="6">2.7.7.41</ecNumber>
    </recommendedName>
    <alternativeName>
        <fullName evidence="18">CDP-diacylglycerol synthase</fullName>
    </alternativeName>
</protein>
<evidence type="ECO:0000256" key="18">
    <source>
        <dbReference type="ARBA" id="ARBA00029893"/>
    </source>
</evidence>
<keyword evidence="14" id="KW-0496">Mitochondrion</keyword>
<evidence type="ECO:0000256" key="7">
    <source>
        <dbReference type="ARBA" id="ARBA00018337"/>
    </source>
</evidence>
<evidence type="ECO:0000256" key="4">
    <source>
        <dbReference type="ARBA" id="ARBA00005189"/>
    </source>
</evidence>
<evidence type="ECO:0000256" key="1">
    <source>
        <dbReference type="ARBA" id="ARBA00001946"/>
    </source>
</evidence>
<gene>
    <name evidence="20" type="ORF">FA09DRAFT_335053</name>
</gene>
<comment type="subcellular location">
    <subcellularLocation>
        <location evidence="2">Mitochondrion inner membrane</location>
        <topology evidence="2">Peripheral membrane protein</topology>
        <orientation evidence="2">Matrix side</orientation>
    </subcellularLocation>
</comment>
<evidence type="ECO:0000256" key="2">
    <source>
        <dbReference type="ARBA" id="ARBA00004443"/>
    </source>
</evidence>
<name>A0A316Z5H7_9BASI</name>
<dbReference type="GeneID" id="37271296"/>
<dbReference type="UniPathway" id="UPA00557">
    <property type="reaction ID" value="UER00614"/>
</dbReference>
<keyword evidence="11" id="KW-0999">Mitochondrion inner membrane</keyword>
<dbReference type="AlphaFoldDB" id="A0A316Z5H7"/>
<comment type="pathway">
    <text evidence="3">Phospholipid metabolism; CDP-diacylglycerol biosynthesis; CDP-diacylglycerol from sn-glycerol 3-phosphate: step 3/3.</text>
</comment>
<sequence length="443" mass="48814">MSVSVAPSACLRSSHRSWAPHLPRRSLRTSPARALNLPPTSANGSNGTDAKFPPPSFPAAFGENQLVPLPSSVVERLKLLHDSFRAPLRFAFAYGSGVFAQHAGPEHSRRPEGPKGKMVDIVMAVAHPEHWHAVNMAQHPSHYSRVARLLGSGMMARVQKMGAGLWYNPYVKVGDELVKYGVISVDDLCTDLLDWETLYVSGRMHKPVAMMQSDARVRLAQQVNLTSALRVALLLLPERFTEVELYTRIASLSYVGDFRMRVPGGENADKVRNIVLGQREQFRRLYAGLLRSLGTVQIVERRTDRYAMTQDTSISTRASYAAKLPLRLRSKLQAHYTSHPGSDAAFLALSLSSRSDNVARRPGAQAAKQDPEAMDKFWKAAVAQTDFDSVLLGKIAETVRGPAWGQSIKGVYTAGLTRTLKYVGAKIGKERSQKSAESAKEKQ</sequence>
<dbReference type="EMBL" id="KZ819300">
    <property type="protein sequence ID" value="PWN96314.1"/>
    <property type="molecule type" value="Genomic_DNA"/>
</dbReference>
<dbReference type="GO" id="GO:0032049">
    <property type="term" value="P:cardiolipin biosynthetic process"/>
    <property type="evidence" value="ECO:0007669"/>
    <property type="project" value="InterPro"/>
</dbReference>
<keyword evidence="9" id="KW-0808">Transferase</keyword>
<evidence type="ECO:0000256" key="9">
    <source>
        <dbReference type="ARBA" id="ARBA00022679"/>
    </source>
</evidence>
<feature type="region of interest" description="Disordered" evidence="19">
    <location>
        <begin position="21"/>
        <end position="57"/>
    </location>
</feature>
<evidence type="ECO:0000256" key="12">
    <source>
        <dbReference type="ARBA" id="ARBA00022842"/>
    </source>
</evidence>
<dbReference type="GO" id="GO:0005743">
    <property type="term" value="C:mitochondrial inner membrane"/>
    <property type="evidence" value="ECO:0007669"/>
    <property type="project" value="UniProtKB-SubCell"/>
</dbReference>
<proteinExistence type="inferred from homology"/>
<accession>A0A316Z5H7</accession>
<dbReference type="PANTHER" id="PTHR13619">
    <property type="entry name" value="PHOSPHATIDATE CYTIDYLYLTRANSFERASE, MITOCHONDRIAL"/>
    <property type="match status" value="1"/>
</dbReference>
<comment type="pathway">
    <text evidence="4">Lipid metabolism.</text>
</comment>
<keyword evidence="17" id="KW-1208">Phospholipid metabolism</keyword>
<evidence type="ECO:0000256" key="19">
    <source>
        <dbReference type="SAM" id="MobiDB-lite"/>
    </source>
</evidence>
<dbReference type="Proteomes" id="UP000245946">
    <property type="component" value="Unassembled WGS sequence"/>
</dbReference>
<evidence type="ECO:0000256" key="5">
    <source>
        <dbReference type="ARBA" id="ARBA00005458"/>
    </source>
</evidence>
<dbReference type="GO" id="GO:0004605">
    <property type="term" value="F:phosphatidate cytidylyltransferase activity"/>
    <property type="evidence" value="ECO:0007669"/>
    <property type="project" value="UniProtKB-EC"/>
</dbReference>
<evidence type="ECO:0000256" key="17">
    <source>
        <dbReference type="ARBA" id="ARBA00023264"/>
    </source>
</evidence>
<evidence type="ECO:0000256" key="15">
    <source>
        <dbReference type="ARBA" id="ARBA00023136"/>
    </source>
</evidence>
<evidence type="ECO:0000256" key="3">
    <source>
        <dbReference type="ARBA" id="ARBA00005119"/>
    </source>
</evidence>
<keyword evidence="10" id="KW-0548">Nucleotidyltransferase</keyword>
<dbReference type="OrthoDB" id="341477at2759"/>